<dbReference type="SUPFAM" id="SSF52540">
    <property type="entry name" value="P-loop containing nucleoside triphosphate hydrolases"/>
    <property type="match status" value="1"/>
</dbReference>
<keyword evidence="2" id="KW-0547">Nucleotide-binding</keyword>
<dbReference type="GO" id="GO:0005524">
    <property type="term" value="F:ATP binding"/>
    <property type="evidence" value="ECO:0007669"/>
    <property type="project" value="UniProtKB-KW"/>
</dbReference>
<gene>
    <name evidence="5" type="ORF">LCGC14_0494500</name>
</gene>
<feature type="domain" description="ABC transporter" evidence="4">
    <location>
        <begin position="9"/>
        <end position="238"/>
    </location>
</feature>
<organism evidence="5">
    <name type="scientific">marine sediment metagenome</name>
    <dbReference type="NCBI Taxonomy" id="412755"/>
    <lineage>
        <taxon>unclassified sequences</taxon>
        <taxon>metagenomes</taxon>
        <taxon>ecological metagenomes</taxon>
    </lineage>
</organism>
<evidence type="ECO:0000313" key="5">
    <source>
        <dbReference type="EMBL" id="KKN64156.1"/>
    </source>
</evidence>
<protein>
    <recommendedName>
        <fullName evidence="4">ABC transporter domain-containing protein</fullName>
    </recommendedName>
</protein>
<reference evidence="5" key="1">
    <citation type="journal article" date="2015" name="Nature">
        <title>Complex archaea that bridge the gap between prokaryotes and eukaryotes.</title>
        <authorList>
            <person name="Spang A."/>
            <person name="Saw J.H."/>
            <person name="Jorgensen S.L."/>
            <person name="Zaremba-Niedzwiedzka K."/>
            <person name="Martijn J."/>
            <person name="Lind A.E."/>
            <person name="van Eijk R."/>
            <person name="Schleper C."/>
            <person name="Guy L."/>
            <person name="Ettema T.J."/>
        </authorList>
    </citation>
    <scope>NUCLEOTIDE SEQUENCE</scope>
</reference>
<dbReference type="InterPro" id="IPR015854">
    <property type="entry name" value="ABC_transpr_LolD-like"/>
</dbReference>
<dbReference type="InterPro" id="IPR003439">
    <property type="entry name" value="ABC_transporter-like_ATP-bd"/>
</dbReference>
<name>A0A0F9USL1_9ZZZZ</name>
<dbReference type="InterPro" id="IPR017911">
    <property type="entry name" value="MacB-like_ATP-bd"/>
</dbReference>
<keyword evidence="3" id="KW-0067">ATP-binding</keyword>
<evidence type="ECO:0000256" key="2">
    <source>
        <dbReference type="ARBA" id="ARBA00022741"/>
    </source>
</evidence>
<proteinExistence type="predicted"/>
<dbReference type="InterPro" id="IPR017871">
    <property type="entry name" value="ABC_transporter-like_CS"/>
</dbReference>
<dbReference type="PROSITE" id="PS00211">
    <property type="entry name" value="ABC_TRANSPORTER_1"/>
    <property type="match status" value="1"/>
</dbReference>
<evidence type="ECO:0000256" key="3">
    <source>
        <dbReference type="ARBA" id="ARBA00022840"/>
    </source>
</evidence>
<dbReference type="CDD" id="cd03255">
    <property type="entry name" value="ABC_MJ0796_LolCDE_FtsE"/>
    <property type="match status" value="1"/>
</dbReference>
<dbReference type="Pfam" id="PF00005">
    <property type="entry name" value="ABC_tran"/>
    <property type="match status" value="1"/>
</dbReference>
<dbReference type="InterPro" id="IPR003593">
    <property type="entry name" value="AAA+_ATPase"/>
</dbReference>
<comment type="caution">
    <text evidence="5">The sequence shown here is derived from an EMBL/GenBank/DDBJ whole genome shotgun (WGS) entry which is preliminary data.</text>
</comment>
<evidence type="ECO:0000259" key="4">
    <source>
        <dbReference type="PROSITE" id="PS50893"/>
    </source>
</evidence>
<dbReference type="AlphaFoldDB" id="A0A0F9USL1"/>
<dbReference type="InterPro" id="IPR027417">
    <property type="entry name" value="P-loop_NTPase"/>
</dbReference>
<dbReference type="SMART" id="SM00382">
    <property type="entry name" value="AAA"/>
    <property type="match status" value="1"/>
</dbReference>
<dbReference type="EMBL" id="LAZR01000566">
    <property type="protein sequence ID" value="KKN64156.1"/>
    <property type="molecule type" value="Genomic_DNA"/>
</dbReference>
<accession>A0A0F9USL1</accession>
<keyword evidence="1" id="KW-0813">Transport</keyword>
<dbReference type="PANTHER" id="PTHR24220:SF686">
    <property type="entry name" value="BLL7988 PROTEIN"/>
    <property type="match status" value="1"/>
</dbReference>
<dbReference type="Gene3D" id="3.40.50.300">
    <property type="entry name" value="P-loop containing nucleotide triphosphate hydrolases"/>
    <property type="match status" value="1"/>
</dbReference>
<sequence>MSKAKQKAIEIENISKTYISGEVKVEALKNLNVNVIIGERLVVLGPSGSGKTTLLNLLGGITSPDRIKGRLAVFGKEIQNFSQKNLTNYRCNRIGFIFQFFNLFPALNALDNIIIGIDILRKKLKKEFDTYSIAKDYLTKVGLEDRLYHYPSQLSGGEQQRVAIARALAKIPFVGQNFILLCDEPTGNLDTNTGEKIINLMKEMNEKEGITIIMVTHNLYIAEIFATKIIRLENGMIIK</sequence>
<dbReference type="PANTHER" id="PTHR24220">
    <property type="entry name" value="IMPORT ATP-BINDING PROTEIN"/>
    <property type="match status" value="1"/>
</dbReference>
<dbReference type="GO" id="GO:0005886">
    <property type="term" value="C:plasma membrane"/>
    <property type="evidence" value="ECO:0007669"/>
    <property type="project" value="TreeGrafter"/>
</dbReference>
<evidence type="ECO:0000256" key="1">
    <source>
        <dbReference type="ARBA" id="ARBA00022448"/>
    </source>
</evidence>
<dbReference type="GO" id="GO:0016887">
    <property type="term" value="F:ATP hydrolysis activity"/>
    <property type="evidence" value="ECO:0007669"/>
    <property type="project" value="InterPro"/>
</dbReference>
<dbReference type="PROSITE" id="PS50893">
    <property type="entry name" value="ABC_TRANSPORTER_2"/>
    <property type="match status" value="1"/>
</dbReference>
<dbReference type="GO" id="GO:0022857">
    <property type="term" value="F:transmembrane transporter activity"/>
    <property type="evidence" value="ECO:0007669"/>
    <property type="project" value="TreeGrafter"/>
</dbReference>